<dbReference type="AlphaFoldDB" id="A0A194SCQ5"/>
<organism evidence="1 2">
    <name type="scientific">Rhodotorula graminis (strain WP1)</name>
    <dbReference type="NCBI Taxonomy" id="578459"/>
    <lineage>
        <taxon>Eukaryota</taxon>
        <taxon>Fungi</taxon>
        <taxon>Dikarya</taxon>
        <taxon>Basidiomycota</taxon>
        <taxon>Pucciniomycotina</taxon>
        <taxon>Microbotryomycetes</taxon>
        <taxon>Sporidiobolales</taxon>
        <taxon>Sporidiobolaceae</taxon>
        <taxon>Rhodotorula</taxon>
    </lineage>
</organism>
<dbReference type="OrthoDB" id="10541203at2759"/>
<evidence type="ECO:0000313" key="1">
    <source>
        <dbReference type="EMBL" id="KPV77176.1"/>
    </source>
</evidence>
<gene>
    <name evidence="1" type="ORF">RHOBADRAFT_52120</name>
</gene>
<proteinExistence type="predicted"/>
<keyword evidence="2" id="KW-1185">Reference proteome</keyword>
<dbReference type="Proteomes" id="UP000053890">
    <property type="component" value="Unassembled WGS sequence"/>
</dbReference>
<dbReference type="RefSeq" id="XP_018273225.1">
    <property type="nucleotide sequence ID" value="XM_018416177.1"/>
</dbReference>
<name>A0A194SCQ5_RHOGW</name>
<accession>A0A194SCQ5</accession>
<protein>
    <recommendedName>
        <fullName evidence="3">F-box domain-containing protein</fullName>
    </recommendedName>
</protein>
<sequence length="407" mass="45058">MAPSLNLDCIAEVLRQETLTDGDLASACLVSRAVFRLANSLLYHDLALCFSDSGDYTDDGRLLCAIEVRESEKAEAFVDHPRLRPLLRRVEVAFDSLERDRYVRYDQPEYLINDIVKVCPNIDDLGADEGAWFPDMAHAVVEHGRRLRTIRGLKLCDGSWEMLAKQPMLKHLGISRLEHDPSNRDVPKPPEVELPFALEHLAVEGAPARLDPAILEPIFASSAHTIRTLELEFNAATPPDLSRFTALRSLHLCVDCKRKADGTVNGRDNPDRVAASVIDALRPISHLPLRSLAITHDDGHTRLEPLFRHPSFPSVVPSTVTKLTIKAALEIADLERFFGACSAPITRLGHGTAENRDSASGVEQWLAQRGIKGETAIGELRLGLSLRIGRAVDGLMRSMGLKQRTRS</sequence>
<evidence type="ECO:0000313" key="2">
    <source>
        <dbReference type="Proteomes" id="UP000053890"/>
    </source>
</evidence>
<dbReference type="GeneID" id="28976625"/>
<dbReference type="EMBL" id="KQ474075">
    <property type="protein sequence ID" value="KPV77176.1"/>
    <property type="molecule type" value="Genomic_DNA"/>
</dbReference>
<evidence type="ECO:0008006" key="3">
    <source>
        <dbReference type="Google" id="ProtNLM"/>
    </source>
</evidence>
<reference evidence="1 2" key="1">
    <citation type="journal article" date="2015" name="Front. Microbiol.">
        <title>Genome sequence of the plant growth promoting endophytic yeast Rhodotorula graminis WP1.</title>
        <authorList>
            <person name="Firrincieli A."/>
            <person name="Otillar R."/>
            <person name="Salamov A."/>
            <person name="Schmutz J."/>
            <person name="Khan Z."/>
            <person name="Redman R.S."/>
            <person name="Fleck N.D."/>
            <person name="Lindquist E."/>
            <person name="Grigoriev I.V."/>
            <person name="Doty S.L."/>
        </authorList>
    </citation>
    <scope>NUCLEOTIDE SEQUENCE [LARGE SCALE GENOMIC DNA]</scope>
    <source>
        <strain evidence="1 2">WP1</strain>
    </source>
</reference>